<sequence length="40" mass="4883">SCIKQNRHRVLRVTKNNLEYCENELILNVKKELLKRMLEL</sequence>
<gene>
    <name evidence="1" type="ORF">S01H4_48262</name>
</gene>
<evidence type="ECO:0000313" key="1">
    <source>
        <dbReference type="EMBL" id="GAG90856.1"/>
    </source>
</evidence>
<proteinExistence type="predicted"/>
<organism evidence="1">
    <name type="scientific">marine sediment metagenome</name>
    <dbReference type="NCBI Taxonomy" id="412755"/>
    <lineage>
        <taxon>unclassified sequences</taxon>
        <taxon>metagenomes</taxon>
        <taxon>ecological metagenomes</taxon>
    </lineage>
</organism>
<comment type="caution">
    <text evidence="1">The sequence shown here is derived from an EMBL/GenBank/DDBJ whole genome shotgun (WGS) entry which is preliminary data.</text>
</comment>
<feature type="non-terminal residue" evidence="1">
    <location>
        <position position="1"/>
    </location>
</feature>
<dbReference type="AlphaFoldDB" id="X1D2W5"/>
<name>X1D2W5_9ZZZZ</name>
<protein>
    <submittedName>
        <fullName evidence="1">Uncharacterized protein</fullName>
    </submittedName>
</protein>
<reference evidence="1" key="1">
    <citation type="journal article" date="2014" name="Front. Microbiol.">
        <title>High frequency of phylogenetically diverse reductive dehalogenase-homologous genes in deep subseafloor sedimentary metagenomes.</title>
        <authorList>
            <person name="Kawai M."/>
            <person name="Futagami T."/>
            <person name="Toyoda A."/>
            <person name="Takaki Y."/>
            <person name="Nishi S."/>
            <person name="Hori S."/>
            <person name="Arai W."/>
            <person name="Tsubouchi T."/>
            <person name="Morono Y."/>
            <person name="Uchiyama I."/>
            <person name="Ito T."/>
            <person name="Fujiyama A."/>
            <person name="Inagaki F."/>
            <person name="Takami H."/>
        </authorList>
    </citation>
    <scope>NUCLEOTIDE SEQUENCE</scope>
    <source>
        <strain evidence="1">Expedition CK06-06</strain>
    </source>
</reference>
<accession>X1D2W5</accession>
<dbReference type="EMBL" id="BART01027190">
    <property type="protein sequence ID" value="GAG90856.1"/>
    <property type="molecule type" value="Genomic_DNA"/>
</dbReference>